<dbReference type="Ensembl" id="ENSSSUT00005000204.1">
    <property type="protein sequence ID" value="ENSSSUP00005000164.1"/>
    <property type="gene ID" value="ENSSSUG00005000119.1"/>
</dbReference>
<reference evidence="6" key="3">
    <citation type="submission" date="2025-09" db="UniProtKB">
        <authorList>
            <consortium name="Ensembl"/>
        </authorList>
    </citation>
    <scope>IDENTIFICATION</scope>
</reference>
<keyword evidence="3" id="KW-0687">Ribonucleoprotein</keyword>
<dbReference type="PANTHER" id="PTHR12919:SF20">
    <property type="entry name" value="SMALL RIBOSOMAL SUBUNIT PROTEIN BS16M"/>
    <property type="match status" value="1"/>
</dbReference>
<dbReference type="InterPro" id="IPR000307">
    <property type="entry name" value="Ribosomal_bS16"/>
</dbReference>
<dbReference type="Pfam" id="PF00886">
    <property type="entry name" value="Ribosomal_S16"/>
    <property type="match status" value="1"/>
</dbReference>
<sequence>MVQLTTVLCKAYHGGHSPFCLALCGYTNQLFYYIVAVRNRDGCFVEQLDSYCPLPKSHGERVIALNLDWIQHWTVCGAHLCKPVEWLLGLSGFFPLKESIVGRHPYR</sequence>
<dbReference type="AlphaFoldDB" id="A0A673STS0"/>
<evidence type="ECO:0000256" key="3">
    <source>
        <dbReference type="ARBA" id="ARBA00023274"/>
    </source>
</evidence>
<evidence type="ECO:0000256" key="2">
    <source>
        <dbReference type="ARBA" id="ARBA00022980"/>
    </source>
</evidence>
<organism evidence="6 7">
    <name type="scientific">Suricata suricatta</name>
    <name type="common">Meerkat</name>
    <dbReference type="NCBI Taxonomy" id="37032"/>
    <lineage>
        <taxon>Eukaryota</taxon>
        <taxon>Metazoa</taxon>
        <taxon>Chordata</taxon>
        <taxon>Craniata</taxon>
        <taxon>Vertebrata</taxon>
        <taxon>Euteleostomi</taxon>
        <taxon>Mammalia</taxon>
        <taxon>Eutheria</taxon>
        <taxon>Laurasiatheria</taxon>
        <taxon>Carnivora</taxon>
        <taxon>Feliformia</taxon>
        <taxon>Herpestidae</taxon>
        <taxon>Suricata</taxon>
    </lineage>
</organism>
<evidence type="ECO:0000313" key="6">
    <source>
        <dbReference type="Ensembl" id="ENSSSUP00005000164.1"/>
    </source>
</evidence>
<evidence type="ECO:0000256" key="5">
    <source>
        <dbReference type="ARBA" id="ARBA00035438"/>
    </source>
</evidence>
<dbReference type="SUPFAM" id="SSF54565">
    <property type="entry name" value="Ribosomal protein S16"/>
    <property type="match status" value="1"/>
</dbReference>
<proteinExistence type="inferred from homology"/>
<keyword evidence="7" id="KW-1185">Reference proteome</keyword>
<evidence type="ECO:0000256" key="4">
    <source>
        <dbReference type="ARBA" id="ARBA00035263"/>
    </source>
</evidence>
<comment type="similarity">
    <text evidence="1">Belongs to the bacterial ribosomal protein bS16 family.</text>
</comment>
<reference evidence="6" key="2">
    <citation type="submission" date="2025-08" db="UniProtKB">
        <authorList>
            <consortium name="Ensembl"/>
        </authorList>
    </citation>
    <scope>IDENTIFICATION</scope>
</reference>
<dbReference type="Gene3D" id="3.30.1320.10">
    <property type="match status" value="1"/>
</dbReference>
<dbReference type="PANTHER" id="PTHR12919">
    <property type="entry name" value="30S RIBOSOMAL PROTEIN S16"/>
    <property type="match status" value="1"/>
</dbReference>
<keyword evidence="2" id="KW-0689">Ribosomal protein</keyword>
<dbReference type="GO" id="GO:0005763">
    <property type="term" value="C:mitochondrial small ribosomal subunit"/>
    <property type="evidence" value="ECO:0007669"/>
    <property type="project" value="TreeGrafter"/>
</dbReference>
<name>A0A673STS0_SURSU</name>
<dbReference type="Proteomes" id="UP000472268">
    <property type="component" value="Chromosome 1"/>
</dbReference>
<dbReference type="GO" id="GO:0032543">
    <property type="term" value="P:mitochondrial translation"/>
    <property type="evidence" value="ECO:0007669"/>
    <property type="project" value="TreeGrafter"/>
</dbReference>
<protein>
    <recommendedName>
        <fullName evidence="4">Small ribosomal subunit protein bS16m</fullName>
    </recommendedName>
    <alternativeName>
        <fullName evidence="5">28S ribosomal protein S16, mitochondrial</fullName>
    </alternativeName>
</protein>
<reference evidence="6 7" key="1">
    <citation type="submission" date="2019-05" db="EMBL/GenBank/DDBJ databases">
        <title>A Chromosome-scale Meerkat (S. suricatta) Genome Assembly.</title>
        <authorList>
            <person name="Dudchenko O."/>
            <person name="Lieberman Aiden E."/>
            <person name="Tung J."/>
            <person name="Barreiro L.B."/>
            <person name="Clutton-Brock T.H."/>
        </authorList>
    </citation>
    <scope>NUCLEOTIDE SEQUENCE [LARGE SCALE GENOMIC DNA]</scope>
</reference>
<evidence type="ECO:0000313" key="7">
    <source>
        <dbReference type="Proteomes" id="UP000472268"/>
    </source>
</evidence>
<dbReference type="InterPro" id="IPR023803">
    <property type="entry name" value="Ribosomal_bS16_dom_sf"/>
</dbReference>
<dbReference type="GO" id="GO:0003735">
    <property type="term" value="F:structural constituent of ribosome"/>
    <property type="evidence" value="ECO:0007669"/>
    <property type="project" value="InterPro"/>
</dbReference>
<accession>A0A673STS0</accession>
<evidence type="ECO:0000256" key="1">
    <source>
        <dbReference type="ARBA" id="ARBA00006668"/>
    </source>
</evidence>